<accession>A0A7H0GPY3</accession>
<dbReference type="EC" id="1.6.2.4" evidence="3"/>
<proteinExistence type="predicted"/>
<dbReference type="KEGG" id="daer:H9K75_00960"/>
<dbReference type="InterPro" id="IPR039261">
    <property type="entry name" value="FNR_nucleotide-bd"/>
</dbReference>
<sequence>MMPDWILSPARLAGVGGLLVAYAALCARVAWTVRRQRLDVLRDNDAPAAAGDSPAVLVAYASQTGQAESLAHEATRMLRESDLRVTLLPVDAVTANTLGAHPRSLWLVSTTGEGDAPDHALGFVQNVLTERVDLTGHEALVLALGDREYRHYCAFGERLQQWLTAQGAKSEWICVDNMSCSALRLWQSGVSALRQELLCDAQESRPGPPVEEEWLLPPEATIFRLARRTLLNAGSQGGALYQLDFVVNDSDLPHWQSGDLASLCLPADPEHARDYSIASIPADGELQLLVRQSTRADGSPGVASNWLCTGMNVGDSVALTIRQHSSFRLGDNANRPLILIGNGSGLAGLLSHMRARIAGGQGEQWLLFGERYPAHDAILGEQLRQWMQRGRLARLDLAWSRGSGERTYVQDVLLQQADVLKTWVERGAAIYVCGSRQGMGQGVHHVLTQILGDEGLRVLSQSGRYRRDVY</sequence>
<keyword evidence="1" id="KW-0285">Flavoprotein</keyword>
<feature type="domain" description="Flavodoxin-like" evidence="4">
    <location>
        <begin position="56"/>
        <end position="191"/>
    </location>
</feature>
<name>A0A7H0GPY3_9BURK</name>
<dbReference type="InterPro" id="IPR001709">
    <property type="entry name" value="Flavoprot_Pyr_Nucl_cyt_Rdtase"/>
</dbReference>
<dbReference type="InterPro" id="IPR001433">
    <property type="entry name" value="OxRdtase_FAD/NAD-bd"/>
</dbReference>
<evidence type="ECO:0000313" key="6">
    <source>
        <dbReference type="EMBL" id="QNP50349.1"/>
    </source>
</evidence>
<keyword evidence="2" id="KW-0288">FMN</keyword>
<dbReference type="InterPro" id="IPR008254">
    <property type="entry name" value="Flavodoxin/NO_synth"/>
</dbReference>
<dbReference type="InterPro" id="IPR017938">
    <property type="entry name" value="Riboflavin_synthase-like_b-brl"/>
</dbReference>
<dbReference type="Gene3D" id="3.40.50.360">
    <property type="match status" value="1"/>
</dbReference>
<evidence type="ECO:0000256" key="2">
    <source>
        <dbReference type="ARBA" id="ARBA00022643"/>
    </source>
</evidence>
<dbReference type="GO" id="GO:0005829">
    <property type="term" value="C:cytosol"/>
    <property type="evidence" value="ECO:0007669"/>
    <property type="project" value="TreeGrafter"/>
</dbReference>
<dbReference type="SUPFAM" id="SSF52218">
    <property type="entry name" value="Flavoproteins"/>
    <property type="match status" value="1"/>
</dbReference>
<dbReference type="InterPro" id="IPR029039">
    <property type="entry name" value="Flavoprotein-like_sf"/>
</dbReference>
<dbReference type="Gene3D" id="3.40.50.80">
    <property type="entry name" value="Nucleotide-binding domain of ferredoxin-NADP reductase (FNR) module"/>
    <property type="match status" value="1"/>
</dbReference>
<dbReference type="SUPFAM" id="SSF63380">
    <property type="entry name" value="Riboflavin synthase domain-like"/>
    <property type="match status" value="1"/>
</dbReference>
<evidence type="ECO:0000259" key="5">
    <source>
        <dbReference type="PROSITE" id="PS51384"/>
    </source>
</evidence>
<dbReference type="Pfam" id="PF00258">
    <property type="entry name" value="Flavodoxin_1"/>
    <property type="match status" value="1"/>
</dbReference>
<dbReference type="GO" id="GO:0003958">
    <property type="term" value="F:NADPH-hemoprotein reductase activity"/>
    <property type="evidence" value="ECO:0007669"/>
    <property type="project" value="UniProtKB-EC"/>
</dbReference>
<dbReference type="GO" id="GO:0010181">
    <property type="term" value="F:FMN binding"/>
    <property type="evidence" value="ECO:0007669"/>
    <property type="project" value="InterPro"/>
</dbReference>
<dbReference type="Pfam" id="PF00175">
    <property type="entry name" value="NAD_binding_1"/>
    <property type="match status" value="1"/>
</dbReference>
<dbReference type="GO" id="GO:0050660">
    <property type="term" value="F:flavin adenine dinucleotide binding"/>
    <property type="evidence" value="ECO:0007669"/>
    <property type="project" value="TreeGrafter"/>
</dbReference>
<dbReference type="CDD" id="cd06200">
    <property type="entry name" value="SiR_like1"/>
    <property type="match status" value="1"/>
</dbReference>
<evidence type="ECO:0000256" key="3">
    <source>
        <dbReference type="ARBA" id="ARBA00023797"/>
    </source>
</evidence>
<gene>
    <name evidence="6" type="ORF">H9K75_00960</name>
</gene>
<organism evidence="6 7">
    <name type="scientific">Diaphorobacter aerolatus</name>
    <dbReference type="NCBI Taxonomy" id="1288495"/>
    <lineage>
        <taxon>Bacteria</taxon>
        <taxon>Pseudomonadati</taxon>
        <taxon>Pseudomonadota</taxon>
        <taxon>Betaproteobacteria</taxon>
        <taxon>Burkholderiales</taxon>
        <taxon>Comamonadaceae</taxon>
        <taxon>Diaphorobacter</taxon>
    </lineage>
</organism>
<dbReference type="EMBL" id="CP060783">
    <property type="protein sequence ID" value="QNP50349.1"/>
    <property type="molecule type" value="Genomic_DNA"/>
</dbReference>
<dbReference type="SUPFAM" id="SSF52343">
    <property type="entry name" value="Ferredoxin reductase-like, C-terminal NADP-linked domain"/>
    <property type="match status" value="1"/>
</dbReference>
<dbReference type="PANTHER" id="PTHR19384:SF17">
    <property type="entry name" value="NADPH--CYTOCHROME P450 REDUCTASE"/>
    <property type="match status" value="1"/>
</dbReference>
<keyword evidence="7" id="KW-1185">Reference proteome</keyword>
<dbReference type="Proteomes" id="UP000516028">
    <property type="component" value="Chromosome"/>
</dbReference>
<dbReference type="PROSITE" id="PS51384">
    <property type="entry name" value="FAD_FR"/>
    <property type="match status" value="1"/>
</dbReference>
<evidence type="ECO:0000313" key="7">
    <source>
        <dbReference type="Proteomes" id="UP000516028"/>
    </source>
</evidence>
<evidence type="ECO:0000256" key="1">
    <source>
        <dbReference type="ARBA" id="ARBA00022630"/>
    </source>
</evidence>
<evidence type="ECO:0000259" key="4">
    <source>
        <dbReference type="PROSITE" id="PS50902"/>
    </source>
</evidence>
<dbReference type="PANTHER" id="PTHR19384">
    <property type="entry name" value="NITRIC OXIDE SYNTHASE-RELATED"/>
    <property type="match status" value="1"/>
</dbReference>
<dbReference type="Gene3D" id="2.40.30.10">
    <property type="entry name" value="Translation factors"/>
    <property type="match status" value="1"/>
</dbReference>
<dbReference type="PRINTS" id="PR00371">
    <property type="entry name" value="FPNCR"/>
</dbReference>
<dbReference type="InterPro" id="IPR017927">
    <property type="entry name" value="FAD-bd_FR_type"/>
</dbReference>
<protein>
    <recommendedName>
        <fullName evidence="3">NADPH--hemoprotein reductase</fullName>
        <ecNumber evidence="3">1.6.2.4</ecNumber>
    </recommendedName>
</protein>
<dbReference type="AlphaFoldDB" id="A0A7H0GPY3"/>
<reference evidence="6 7" key="1">
    <citation type="submission" date="2020-08" db="EMBL/GenBank/DDBJ databases">
        <title>Genome sequence of Diaphorobacter aerolatus KACC 16536T.</title>
        <authorList>
            <person name="Hyun D.-W."/>
            <person name="Bae J.-W."/>
        </authorList>
    </citation>
    <scope>NUCLEOTIDE SEQUENCE [LARGE SCALE GENOMIC DNA]</scope>
    <source>
        <strain evidence="6 7">KACC 16536</strain>
    </source>
</reference>
<feature type="domain" description="FAD-binding FR-type" evidence="5">
    <location>
        <begin position="218"/>
        <end position="330"/>
    </location>
</feature>
<dbReference type="PROSITE" id="PS50902">
    <property type="entry name" value="FLAVODOXIN_LIKE"/>
    <property type="match status" value="1"/>
</dbReference>